<sequence>MTSENLVRIAGEMKKLLPVLAATSLVLVGCGTSVQKDASYKSALDLRDAYVASGAVKEPDCDEKITQDAKAKWGWQTVNCGMNTVLLVADSQSALDEQVAKDLKYGTARQAILVGPNWLVRGPEFEVKDVQKSLGGQIKS</sequence>
<keyword evidence="2" id="KW-1185">Reference proteome</keyword>
<protein>
    <recommendedName>
        <fullName evidence="3">Lipoprotein</fullName>
    </recommendedName>
</protein>
<reference evidence="1 2" key="1">
    <citation type="journal article" date="2024" name="Appl. Microbiol. Biotechnol.">
        <title>Biosynthetic gene clusters with biotechnological applications in novel Antarctic isolates from Actinomycetota.</title>
        <authorList>
            <person name="Bruna P."/>
            <person name="Nunez-Montero K."/>
            <person name="Contreras M.J."/>
            <person name="Leal K."/>
            <person name="Garcia M."/>
            <person name="Abanto M."/>
            <person name="Barrientos L."/>
        </authorList>
    </citation>
    <scope>NUCLEOTIDE SEQUENCE [LARGE SCALE GENOMIC DNA]</scope>
    <source>
        <strain evidence="1 2">Se16.17</strain>
    </source>
</reference>
<evidence type="ECO:0008006" key="3">
    <source>
        <dbReference type="Google" id="ProtNLM"/>
    </source>
</evidence>
<organism evidence="1 2">
    <name type="scientific">Paenarthrobacter nicotinovorans</name>
    <name type="common">Arthrobacter nicotinovorans</name>
    <dbReference type="NCBI Taxonomy" id="29320"/>
    <lineage>
        <taxon>Bacteria</taxon>
        <taxon>Bacillati</taxon>
        <taxon>Actinomycetota</taxon>
        <taxon>Actinomycetes</taxon>
        <taxon>Micrococcales</taxon>
        <taxon>Micrococcaceae</taxon>
        <taxon>Paenarthrobacter</taxon>
    </lineage>
</organism>
<dbReference type="EMBL" id="JBBMFV010000004">
    <property type="protein sequence ID" value="MEO3940204.1"/>
    <property type="molecule type" value="Genomic_DNA"/>
</dbReference>
<proteinExistence type="predicted"/>
<gene>
    <name evidence="1" type="ORF">V3C41_03890</name>
</gene>
<dbReference type="RefSeq" id="WP_347781888.1">
    <property type="nucleotide sequence ID" value="NZ_JBBMFV010000004.1"/>
</dbReference>
<dbReference type="Proteomes" id="UP001448614">
    <property type="component" value="Unassembled WGS sequence"/>
</dbReference>
<evidence type="ECO:0000313" key="1">
    <source>
        <dbReference type="EMBL" id="MEO3940204.1"/>
    </source>
</evidence>
<comment type="caution">
    <text evidence="1">The sequence shown here is derived from an EMBL/GenBank/DDBJ whole genome shotgun (WGS) entry which is preliminary data.</text>
</comment>
<name>A0ABV0GNU0_PAENI</name>
<evidence type="ECO:0000313" key="2">
    <source>
        <dbReference type="Proteomes" id="UP001448614"/>
    </source>
</evidence>
<accession>A0ABV0GNU0</accession>